<proteinExistence type="predicted"/>
<evidence type="ECO:0000313" key="1">
    <source>
        <dbReference type="EMBL" id="JAH70061.1"/>
    </source>
</evidence>
<reference evidence="1" key="2">
    <citation type="journal article" date="2015" name="Fish Shellfish Immunol.">
        <title>Early steps in the European eel (Anguilla anguilla)-Vibrio vulnificus interaction in the gills: Role of the RtxA13 toxin.</title>
        <authorList>
            <person name="Callol A."/>
            <person name="Pajuelo D."/>
            <person name="Ebbesson L."/>
            <person name="Teles M."/>
            <person name="MacKenzie S."/>
            <person name="Amaro C."/>
        </authorList>
    </citation>
    <scope>NUCLEOTIDE SEQUENCE</scope>
</reference>
<protein>
    <submittedName>
        <fullName evidence="1">Uncharacterized protein</fullName>
    </submittedName>
</protein>
<dbReference type="EMBL" id="GBXM01038516">
    <property type="protein sequence ID" value="JAH70061.1"/>
    <property type="molecule type" value="Transcribed_RNA"/>
</dbReference>
<sequence length="21" mass="2386">MRVIGSFSFCALWLVINRACV</sequence>
<dbReference type="AlphaFoldDB" id="A0A0E9UWD4"/>
<name>A0A0E9UWD4_ANGAN</name>
<organism evidence="1">
    <name type="scientific">Anguilla anguilla</name>
    <name type="common">European freshwater eel</name>
    <name type="synonym">Muraena anguilla</name>
    <dbReference type="NCBI Taxonomy" id="7936"/>
    <lineage>
        <taxon>Eukaryota</taxon>
        <taxon>Metazoa</taxon>
        <taxon>Chordata</taxon>
        <taxon>Craniata</taxon>
        <taxon>Vertebrata</taxon>
        <taxon>Euteleostomi</taxon>
        <taxon>Actinopterygii</taxon>
        <taxon>Neopterygii</taxon>
        <taxon>Teleostei</taxon>
        <taxon>Anguilliformes</taxon>
        <taxon>Anguillidae</taxon>
        <taxon>Anguilla</taxon>
    </lineage>
</organism>
<reference evidence="1" key="1">
    <citation type="submission" date="2014-11" db="EMBL/GenBank/DDBJ databases">
        <authorList>
            <person name="Amaro Gonzalez C."/>
        </authorList>
    </citation>
    <scope>NUCLEOTIDE SEQUENCE</scope>
</reference>
<accession>A0A0E9UWD4</accession>